<dbReference type="Gramene" id="ONK62597">
    <property type="protein sequence ID" value="ONK62597"/>
    <property type="gene ID" value="A4U43_C07F5760"/>
</dbReference>
<dbReference type="AlphaFoldDB" id="A0A5P1EBM5"/>
<keyword evidence="3" id="KW-1185">Reference proteome</keyword>
<evidence type="ECO:0008006" key="4">
    <source>
        <dbReference type="Google" id="ProtNLM"/>
    </source>
</evidence>
<accession>A0A5P1EBM5</accession>
<dbReference type="PANTHER" id="PTHR33470">
    <property type="entry name" value="OS01G0164075 PROTEIN"/>
    <property type="match status" value="1"/>
</dbReference>
<dbReference type="Pfam" id="PF01190">
    <property type="entry name" value="Pollen_Ole_e_1"/>
    <property type="match status" value="1"/>
</dbReference>
<dbReference type="OMA" id="AFRPANC"/>
<protein>
    <recommendedName>
        <fullName evidence="4">Pollen Ole e 1 allergen and extensin family protein</fullName>
    </recommendedName>
</protein>
<gene>
    <name evidence="2" type="ORF">A4U43_C07F5760</name>
</gene>
<evidence type="ECO:0000313" key="3">
    <source>
        <dbReference type="Proteomes" id="UP000243459"/>
    </source>
</evidence>
<proteinExistence type="predicted"/>
<evidence type="ECO:0000256" key="1">
    <source>
        <dbReference type="ARBA" id="ARBA00022729"/>
    </source>
</evidence>
<reference evidence="3" key="1">
    <citation type="journal article" date="2017" name="Nat. Commun.">
        <title>The asparagus genome sheds light on the origin and evolution of a young Y chromosome.</title>
        <authorList>
            <person name="Harkess A."/>
            <person name="Zhou J."/>
            <person name="Xu C."/>
            <person name="Bowers J.E."/>
            <person name="Van der Hulst R."/>
            <person name="Ayyampalayam S."/>
            <person name="Mercati F."/>
            <person name="Riccardi P."/>
            <person name="McKain M.R."/>
            <person name="Kakrana A."/>
            <person name="Tang H."/>
            <person name="Ray J."/>
            <person name="Groenendijk J."/>
            <person name="Arikit S."/>
            <person name="Mathioni S.M."/>
            <person name="Nakano M."/>
            <person name="Shan H."/>
            <person name="Telgmann-Rauber A."/>
            <person name="Kanno A."/>
            <person name="Yue Z."/>
            <person name="Chen H."/>
            <person name="Li W."/>
            <person name="Chen Y."/>
            <person name="Xu X."/>
            <person name="Zhang Y."/>
            <person name="Luo S."/>
            <person name="Chen H."/>
            <person name="Gao J."/>
            <person name="Mao Z."/>
            <person name="Pires J.C."/>
            <person name="Luo M."/>
            <person name="Kudrna D."/>
            <person name="Wing R.A."/>
            <person name="Meyers B.C."/>
            <person name="Yi K."/>
            <person name="Kong H."/>
            <person name="Lavrijsen P."/>
            <person name="Sunseri F."/>
            <person name="Falavigna A."/>
            <person name="Ye Y."/>
            <person name="Leebens-Mack J.H."/>
            <person name="Chen G."/>
        </authorList>
    </citation>
    <scope>NUCLEOTIDE SEQUENCE [LARGE SCALE GENOMIC DNA]</scope>
    <source>
        <strain evidence="3">cv. DH0086</strain>
    </source>
</reference>
<sequence>MAVEGMVYCQSCSQAGSWSLTGARPLPSAKVGISCRDHKHRVGFYKSVKTDNNGYFYCPLEGLDLKKYYEGELVHACRVRLISSPNVECNLLTNINGGIEGSMLRDVNKTSAGEGYKTVIYSAGPLAFHPAYCPPEDHY</sequence>
<dbReference type="GO" id="GO:0071944">
    <property type="term" value="C:cell periphery"/>
    <property type="evidence" value="ECO:0007669"/>
    <property type="project" value="TreeGrafter"/>
</dbReference>
<name>A0A5P1EBM5_ASPOF</name>
<evidence type="ECO:0000313" key="2">
    <source>
        <dbReference type="EMBL" id="ONK62597.1"/>
    </source>
</evidence>
<keyword evidence="1" id="KW-0732">Signal</keyword>
<dbReference type="EMBL" id="CM007387">
    <property type="protein sequence ID" value="ONK62597.1"/>
    <property type="molecule type" value="Genomic_DNA"/>
</dbReference>
<dbReference type="PANTHER" id="PTHR33470:SF4">
    <property type="entry name" value="OS01G0164025 PROTEIN"/>
    <property type="match status" value="1"/>
</dbReference>
<dbReference type="Proteomes" id="UP000243459">
    <property type="component" value="Chromosome 7"/>
</dbReference>
<organism evidence="2 3">
    <name type="scientific">Asparagus officinalis</name>
    <name type="common">Garden asparagus</name>
    <dbReference type="NCBI Taxonomy" id="4686"/>
    <lineage>
        <taxon>Eukaryota</taxon>
        <taxon>Viridiplantae</taxon>
        <taxon>Streptophyta</taxon>
        <taxon>Embryophyta</taxon>
        <taxon>Tracheophyta</taxon>
        <taxon>Spermatophyta</taxon>
        <taxon>Magnoliopsida</taxon>
        <taxon>Liliopsida</taxon>
        <taxon>Asparagales</taxon>
        <taxon>Asparagaceae</taxon>
        <taxon>Asparagoideae</taxon>
        <taxon>Asparagus</taxon>
    </lineage>
</organism>